<organism evidence="1 2">
    <name type="scientific">Roseivivax marinus</name>
    <dbReference type="NCBI Taxonomy" id="1379903"/>
    <lineage>
        <taxon>Bacteria</taxon>
        <taxon>Pseudomonadati</taxon>
        <taxon>Pseudomonadota</taxon>
        <taxon>Alphaproteobacteria</taxon>
        <taxon>Rhodobacterales</taxon>
        <taxon>Roseobacteraceae</taxon>
        <taxon>Roseivivax</taxon>
    </lineage>
</organism>
<accession>W4HEP5</accession>
<sequence>MPVTKITTKNFMKAAAELKAAKSRAVYDRDGSQKLEAATSTYEVLHHDILGGLQARLAKVHGTAKTHVLAAEDVISLAEEAEIDLERRGVPQQRRIGTELIHSPGGSHITANSYRGMVRTTEVHLKRVTDGWRLISAQKVMYHPGQKGVHQYIISPEAHADILAKANRNIVVRDAA</sequence>
<dbReference type="Proteomes" id="UP000019063">
    <property type="component" value="Unassembled WGS sequence"/>
</dbReference>
<dbReference type="RefSeq" id="WP_043846611.1">
    <property type="nucleotide sequence ID" value="NZ_AQQW01000014.1"/>
</dbReference>
<dbReference type="EMBL" id="AQQW01000014">
    <property type="protein sequence ID" value="ETW11247.1"/>
    <property type="molecule type" value="Genomic_DNA"/>
</dbReference>
<reference evidence="1 2" key="1">
    <citation type="journal article" date="2014" name="Antonie Van Leeuwenhoek">
        <title>Roseivivax atlanticus sp. nov., isolated from surface seawater of the Atlantic Ocean.</title>
        <authorList>
            <person name="Li G."/>
            <person name="Lai Q."/>
            <person name="Liu X."/>
            <person name="Sun F."/>
            <person name="Shao Z."/>
        </authorList>
    </citation>
    <scope>NUCLEOTIDE SEQUENCE [LARGE SCALE GENOMIC DNA]</scope>
    <source>
        <strain evidence="1 2">22II-s10s</strain>
    </source>
</reference>
<proteinExistence type="predicted"/>
<gene>
    <name evidence="1" type="ORF">ATO8_18125</name>
</gene>
<comment type="caution">
    <text evidence="1">The sequence shown here is derived from an EMBL/GenBank/DDBJ whole genome shotgun (WGS) entry which is preliminary data.</text>
</comment>
<dbReference type="AlphaFoldDB" id="W4HEP5"/>
<name>W4HEP5_9RHOB</name>
<evidence type="ECO:0000313" key="1">
    <source>
        <dbReference type="EMBL" id="ETW11247.1"/>
    </source>
</evidence>
<evidence type="ECO:0000313" key="2">
    <source>
        <dbReference type="Proteomes" id="UP000019063"/>
    </source>
</evidence>
<protein>
    <submittedName>
        <fullName evidence="1">Uncharacterized protein</fullName>
    </submittedName>
</protein>
<keyword evidence="2" id="KW-1185">Reference proteome</keyword>